<dbReference type="PANTHER" id="PTHR47972:SF2">
    <property type="entry name" value="KINESIN-LIKE PROTEIN KIN-14S"/>
    <property type="match status" value="1"/>
</dbReference>
<proteinExistence type="inferred from homology"/>
<comment type="similarity">
    <text evidence="1">Belongs to the TRAFAC class myosin-kinesin ATPase superfamily. Kinesin family. KIN-14 subfamily.</text>
</comment>
<evidence type="ECO:0000256" key="2">
    <source>
        <dbReference type="ARBA" id="ARBA00022701"/>
    </source>
</evidence>
<dbReference type="GO" id="GO:0005524">
    <property type="term" value="F:ATP binding"/>
    <property type="evidence" value="ECO:0007669"/>
    <property type="project" value="UniProtKB-UniRule"/>
</dbReference>
<dbReference type="InterPro" id="IPR027417">
    <property type="entry name" value="P-loop_NTPase"/>
</dbReference>
<dbReference type="CDD" id="cd01366">
    <property type="entry name" value="KISc_C_terminal"/>
    <property type="match status" value="1"/>
</dbReference>
<dbReference type="PANTHER" id="PTHR47972">
    <property type="entry name" value="KINESIN-LIKE PROTEIN KLP-3"/>
    <property type="match status" value="1"/>
</dbReference>
<feature type="domain" description="Kinesin motor" evidence="11">
    <location>
        <begin position="193"/>
        <end position="517"/>
    </location>
</feature>
<dbReference type="GO" id="GO:0007018">
    <property type="term" value="P:microtubule-based movement"/>
    <property type="evidence" value="ECO:0007669"/>
    <property type="project" value="InterPro"/>
</dbReference>
<keyword evidence="6 7" id="KW-0505">Motor protein</keyword>
<dbReference type="SUPFAM" id="SSF52540">
    <property type="entry name" value="P-loop containing nucleoside triphosphate hydrolases"/>
    <property type="match status" value="1"/>
</dbReference>
<evidence type="ECO:0000313" key="12">
    <source>
        <dbReference type="EMBL" id="KAK7356071.1"/>
    </source>
</evidence>
<name>A0AAN9MK25_PHACN</name>
<keyword evidence="2 8" id="KW-0493">Microtubule</keyword>
<dbReference type="GO" id="GO:0003777">
    <property type="term" value="F:microtubule motor activity"/>
    <property type="evidence" value="ECO:0007669"/>
    <property type="project" value="InterPro"/>
</dbReference>
<dbReference type="Gene3D" id="3.40.850.10">
    <property type="entry name" value="Kinesin motor domain"/>
    <property type="match status" value="1"/>
</dbReference>
<keyword evidence="13" id="KW-1185">Reference proteome</keyword>
<reference evidence="12 13" key="1">
    <citation type="submission" date="2024-01" db="EMBL/GenBank/DDBJ databases">
        <title>The genomes of 5 underutilized Papilionoideae crops provide insights into root nodulation and disease resistanc.</title>
        <authorList>
            <person name="Jiang F."/>
        </authorList>
    </citation>
    <scope>NUCLEOTIDE SEQUENCE [LARGE SCALE GENOMIC DNA]</scope>
    <source>
        <strain evidence="12">JINMINGXINNONG_FW02</strain>
        <tissue evidence="12">Leaves</tissue>
    </source>
</reference>
<dbReference type="InterPro" id="IPR001752">
    <property type="entry name" value="Kinesin_motor_dom"/>
</dbReference>
<evidence type="ECO:0000256" key="8">
    <source>
        <dbReference type="RuleBase" id="RU000394"/>
    </source>
</evidence>
<evidence type="ECO:0000256" key="9">
    <source>
        <dbReference type="SAM" id="Coils"/>
    </source>
</evidence>
<evidence type="ECO:0000256" key="5">
    <source>
        <dbReference type="ARBA" id="ARBA00023054"/>
    </source>
</evidence>
<feature type="compositionally biased region" description="Polar residues" evidence="10">
    <location>
        <begin position="603"/>
        <end position="618"/>
    </location>
</feature>
<feature type="region of interest" description="Disordered" evidence="10">
    <location>
        <begin position="600"/>
        <end position="632"/>
    </location>
</feature>
<organism evidence="12 13">
    <name type="scientific">Phaseolus coccineus</name>
    <name type="common">Scarlet runner bean</name>
    <name type="synonym">Phaseolus multiflorus</name>
    <dbReference type="NCBI Taxonomy" id="3886"/>
    <lineage>
        <taxon>Eukaryota</taxon>
        <taxon>Viridiplantae</taxon>
        <taxon>Streptophyta</taxon>
        <taxon>Embryophyta</taxon>
        <taxon>Tracheophyta</taxon>
        <taxon>Spermatophyta</taxon>
        <taxon>Magnoliopsida</taxon>
        <taxon>eudicotyledons</taxon>
        <taxon>Gunneridae</taxon>
        <taxon>Pentapetalae</taxon>
        <taxon>rosids</taxon>
        <taxon>fabids</taxon>
        <taxon>Fabales</taxon>
        <taxon>Fabaceae</taxon>
        <taxon>Papilionoideae</taxon>
        <taxon>50 kb inversion clade</taxon>
        <taxon>NPAAA clade</taxon>
        <taxon>indigoferoid/millettioid clade</taxon>
        <taxon>Phaseoleae</taxon>
        <taxon>Phaseolus</taxon>
    </lineage>
</organism>
<dbReference type="PROSITE" id="PS00411">
    <property type="entry name" value="KINESIN_MOTOR_1"/>
    <property type="match status" value="1"/>
</dbReference>
<dbReference type="PROSITE" id="PS50067">
    <property type="entry name" value="KINESIN_MOTOR_2"/>
    <property type="match status" value="1"/>
</dbReference>
<evidence type="ECO:0000256" key="10">
    <source>
        <dbReference type="SAM" id="MobiDB-lite"/>
    </source>
</evidence>
<protein>
    <recommendedName>
        <fullName evidence="8">Kinesin-like protein</fullName>
    </recommendedName>
</protein>
<dbReference type="GO" id="GO:0005874">
    <property type="term" value="C:microtubule"/>
    <property type="evidence" value="ECO:0007669"/>
    <property type="project" value="UniProtKB-KW"/>
</dbReference>
<evidence type="ECO:0000256" key="4">
    <source>
        <dbReference type="ARBA" id="ARBA00022840"/>
    </source>
</evidence>
<dbReference type="SMART" id="SM00129">
    <property type="entry name" value="KISc"/>
    <property type="match status" value="1"/>
</dbReference>
<evidence type="ECO:0000256" key="6">
    <source>
        <dbReference type="ARBA" id="ARBA00023175"/>
    </source>
</evidence>
<feature type="coiled-coil region" evidence="9">
    <location>
        <begin position="534"/>
        <end position="596"/>
    </location>
</feature>
<dbReference type="AlphaFoldDB" id="A0AAN9MK25"/>
<dbReference type="GO" id="GO:0008017">
    <property type="term" value="F:microtubule binding"/>
    <property type="evidence" value="ECO:0007669"/>
    <property type="project" value="InterPro"/>
</dbReference>
<evidence type="ECO:0000256" key="3">
    <source>
        <dbReference type="ARBA" id="ARBA00022741"/>
    </source>
</evidence>
<dbReference type="Proteomes" id="UP001374584">
    <property type="component" value="Unassembled WGS sequence"/>
</dbReference>
<feature type="region of interest" description="Disordered" evidence="10">
    <location>
        <begin position="77"/>
        <end position="107"/>
    </location>
</feature>
<comment type="caution">
    <text evidence="12">The sequence shown here is derived from an EMBL/GenBank/DDBJ whole genome shotgun (WGS) entry which is preliminary data.</text>
</comment>
<dbReference type="Pfam" id="PF00225">
    <property type="entry name" value="Kinesin"/>
    <property type="match status" value="1"/>
</dbReference>
<dbReference type="InterPro" id="IPR019821">
    <property type="entry name" value="Kinesin_motor_CS"/>
</dbReference>
<feature type="compositionally biased region" description="Polar residues" evidence="10">
    <location>
        <begin position="89"/>
        <end position="102"/>
    </location>
</feature>
<accession>A0AAN9MK25</accession>
<dbReference type="PRINTS" id="PR00380">
    <property type="entry name" value="KINESINHEAVY"/>
</dbReference>
<dbReference type="FunFam" id="3.40.850.10:FF:000061">
    <property type="entry name" value="Kinesin-like protein"/>
    <property type="match status" value="1"/>
</dbReference>
<evidence type="ECO:0000256" key="1">
    <source>
        <dbReference type="ARBA" id="ARBA00010899"/>
    </source>
</evidence>
<keyword evidence="4 7" id="KW-0067">ATP-binding</keyword>
<feature type="binding site" evidence="7">
    <location>
        <begin position="276"/>
        <end position="283"/>
    </location>
    <ligand>
        <name>ATP</name>
        <dbReference type="ChEBI" id="CHEBI:30616"/>
    </ligand>
</feature>
<dbReference type="EMBL" id="JAYMYR010000006">
    <property type="protein sequence ID" value="KAK7356071.1"/>
    <property type="molecule type" value="Genomic_DNA"/>
</dbReference>
<gene>
    <name evidence="12" type="ORF">VNO80_15337</name>
</gene>
<keyword evidence="5 9" id="KW-0175">Coiled coil</keyword>
<keyword evidence="3 7" id="KW-0547">Nucleotide-binding</keyword>
<dbReference type="InterPro" id="IPR027640">
    <property type="entry name" value="Kinesin-like_fam"/>
</dbReference>
<dbReference type="InterPro" id="IPR036961">
    <property type="entry name" value="Kinesin_motor_dom_sf"/>
</dbReference>
<evidence type="ECO:0000259" key="11">
    <source>
        <dbReference type="PROSITE" id="PS50067"/>
    </source>
</evidence>
<sequence>MSLIELYNVKSPQQFHHKTTVQYCSLALLHPIAQEVGSWNRVSSFPQRTMNDQSIQIQMLAEKFHRFVLDCELKQPSITPESEEESKQVNDNSDSMDENSVSHGIHEVSPDKGHTLPILKKILDVGTKIQDLKKDHIALSDEVKLTVESFPGTDVLKSVQLLGAEYELLKRKYLDESSERRRLYNEVIELKGNIRVFCRCRPLNESEIANGSASVVNFESSSDNELQVICAESSKKQFKFDHVFGPEDNQEAVFQQTKPIVTSVLDGYNVCIFAYGQTGTGKTFTMEGTPEHRGVNYRTLEELFRITEERHGAMKYELSVSMLEVYNEKIRDLLVENSTQPTKKLEIKQAAEGTQDVPGLIEARVYGTEDVWEMLKTGNLVRSVGSTSANELSSRSHCLLRVTVMGENLINGQRTKSHLWLVDLAGSERVGKTEAEGERLKESQFINKSLSALGDVISALASKSAHIPYRNSKLTHMLQSSLGGDCKTLMFVQVSPSAADLGETLCSLNFATRVRGIEGGPARKQVDHTELFKYKQMAEKLKQDEKETKKLQDNLQIAQLRLAAREHHCKTLQEKVRDLENQIAEERKHRLKQESRALAAVSAQPSLSSQHTKAQTTMTDKKPPLNPSKLRQPLRKITNSLPPQSPLRSKSYTTFMNGKENSVRRASMATNSVRSSAPSTTGQFFQARRRVSVAMRPTSTSITQVIQPRRRVSIATLPPHTTSGMSTPLRASAFRVTSGSSQQSRIRCQRKDRYSSLFAPLPELRESMVTTPLSVRSSSKFMMNSPTQADSRMMGPTRNQPVLALQRKPVVWSPLKLRTMNRKSSLLPYRPTQMQ</sequence>
<evidence type="ECO:0000256" key="7">
    <source>
        <dbReference type="PROSITE-ProRule" id="PRU00283"/>
    </source>
</evidence>
<evidence type="ECO:0000313" key="13">
    <source>
        <dbReference type="Proteomes" id="UP001374584"/>
    </source>
</evidence>